<organism evidence="1 2">
    <name type="scientific">Nicotiana tabacum</name>
    <name type="common">Common tobacco</name>
    <dbReference type="NCBI Taxonomy" id="4097"/>
    <lineage>
        <taxon>Eukaryota</taxon>
        <taxon>Viridiplantae</taxon>
        <taxon>Streptophyta</taxon>
        <taxon>Embryophyta</taxon>
        <taxon>Tracheophyta</taxon>
        <taxon>Spermatophyta</taxon>
        <taxon>Magnoliopsida</taxon>
        <taxon>eudicotyledons</taxon>
        <taxon>Gunneridae</taxon>
        <taxon>Pentapetalae</taxon>
        <taxon>asterids</taxon>
        <taxon>lamiids</taxon>
        <taxon>Solanales</taxon>
        <taxon>Solanaceae</taxon>
        <taxon>Nicotianoideae</taxon>
        <taxon>Nicotianeae</taxon>
        <taxon>Nicotiana</taxon>
    </lineage>
</organism>
<dbReference type="RefSeq" id="XP_075073688.1">
    <property type="nucleotide sequence ID" value="XM_075217587.1"/>
</dbReference>
<dbReference type="Proteomes" id="UP000790787">
    <property type="component" value="Chromosome 7"/>
</dbReference>
<evidence type="ECO:0000313" key="1">
    <source>
        <dbReference type="Proteomes" id="UP000790787"/>
    </source>
</evidence>
<sequence>MYLEIKQAHFYILQNCAESGSFIEKHLEILTKENNRNVAKRHKEKFPLWFQKKVLQLKYNGDNRITDQLLALARGPDLRVECHNGYVLNGFRFRTMASEKFLKTQNSGVVAKSDEYTENADYYGKVRRILEIQYLDKNLVILFQCDWFEVPPHGRSQSRGYQRDEYGFICVDVTRLYYTNDPFILGSQAQSVYYVKHDQNENWNAVVRVRP</sequence>
<protein>
    <submittedName>
        <fullName evidence="2">Uncharacterized protein LOC107771117 isoform X1</fullName>
    </submittedName>
</protein>
<keyword evidence="1" id="KW-1185">Reference proteome</keyword>
<name>A0AC58RLU7_TOBAC</name>
<evidence type="ECO:0000313" key="2">
    <source>
        <dbReference type="RefSeq" id="XP_075073688.1"/>
    </source>
</evidence>
<reference evidence="2" key="2">
    <citation type="submission" date="2025-08" db="UniProtKB">
        <authorList>
            <consortium name="RefSeq"/>
        </authorList>
    </citation>
    <scope>IDENTIFICATION</scope>
    <source>
        <tissue evidence="2">Leaf</tissue>
    </source>
</reference>
<gene>
    <name evidence="2" type="primary">LOC107771117</name>
</gene>
<reference evidence="1" key="1">
    <citation type="journal article" date="2014" name="Nat. Commun.">
        <title>The tobacco genome sequence and its comparison with those of tomato and potato.</title>
        <authorList>
            <person name="Sierro N."/>
            <person name="Battey J.N."/>
            <person name="Ouadi S."/>
            <person name="Bakaher N."/>
            <person name="Bovet L."/>
            <person name="Willig A."/>
            <person name="Goepfert S."/>
            <person name="Peitsch M.C."/>
            <person name="Ivanov N.V."/>
        </authorList>
    </citation>
    <scope>NUCLEOTIDE SEQUENCE [LARGE SCALE GENOMIC DNA]</scope>
</reference>
<accession>A0AC58RLU7</accession>
<proteinExistence type="predicted"/>